<keyword evidence="1" id="KW-0812">Transmembrane</keyword>
<dbReference type="AlphaFoldDB" id="A0A0G4PME9"/>
<reference evidence="2 3" key="1">
    <citation type="journal article" date="2014" name="Nat. Commun.">
        <title>Multiple recent horizontal transfers of a large genomic region in cheese making fungi.</title>
        <authorList>
            <person name="Cheeseman K."/>
            <person name="Ropars J."/>
            <person name="Renault P."/>
            <person name="Dupont J."/>
            <person name="Gouzy J."/>
            <person name="Branca A."/>
            <person name="Abraham A.L."/>
            <person name="Ceppi M."/>
            <person name="Conseiller E."/>
            <person name="Debuchy R."/>
            <person name="Malagnac F."/>
            <person name="Goarin A."/>
            <person name="Silar P."/>
            <person name="Lacoste S."/>
            <person name="Sallet E."/>
            <person name="Bensimon A."/>
            <person name="Giraud T."/>
            <person name="Brygoo Y."/>
        </authorList>
    </citation>
    <scope>NUCLEOTIDE SEQUENCE [LARGE SCALE GENOMIC DNA]</scope>
    <source>
        <strain evidence="3">FM 013</strain>
    </source>
</reference>
<organism evidence="2 3">
    <name type="scientific">Penicillium camemberti (strain FM 013)</name>
    <dbReference type="NCBI Taxonomy" id="1429867"/>
    <lineage>
        <taxon>Eukaryota</taxon>
        <taxon>Fungi</taxon>
        <taxon>Dikarya</taxon>
        <taxon>Ascomycota</taxon>
        <taxon>Pezizomycotina</taxon>
        <taxon>Eurotiomycetes</taxon>
        <taxon>Eurotiomycetidae</taxon>
        <taxon>Eurotiales</taxon>
        <taxon>Aspergillaceae</taxon>
        <taxon>Penicillium</taxon>
    </lineage>
</organism>
<feature type="transmembrane region" description="Helical" evidence="1">
    <location>
        <begin position="156"/>
        <end position="178"/>
    </location>
</feature>
<evidence type="ECO:0000256" key="1">
    <source>
        <dbReference type="SAM" id="Phobius"/>
    </source>
</evidence>
<dbReference type="Proteomes" id="UP000053732">
    <property type="component" value="Unassembled WGS sequence"/>
</dbReference>
<evidence type="ECO:0000313" key="2">
    <source>
        <dbReference type="EMBL" id="CRL27620.1"/>
    </source>
</evidence>
<keyword evidence="1" id="KW-1133">Transmembrane helix</keyword>
<accession>A0A0G4PME9</accession>
<evidence type="ECO:0000313" key="3">
    <source>
        <dbReference type="Proteomes" id="UP000053732"/>
    </source>
</evidence>
<gene>
    <name evidence="2" type="ORF">PCAMFM013_S023g000078</name>
</gene>
<keyword evidence="3" id="KW-1185">Reference proteome</keyword>
<protein>
    <submittedName>
        <fullName evidence="2">Str. FM013</fullName>
    </submittedName>
</protein>
<proteinExistence type="predicted"/>
<name>A0A0G4PME9_PENC3</name>
<dbReference type="EMBL" id="HG793156">
    <property type="protein sequence ID" value="CRL27620.1"/>
    <property type="molecule type" value="Genomic_DNA"/>
</dbReference>
<sequence length="181" mass="20148">MSTPIQMIHIHYKTKSLLLLDSDNKTPLYTVKVCRETPQMQLARLNRLPDSAHGNVGLCTASFKMPSMDVKLSLHGHEVHLRRPSAFTRTYGFDSIALQGSTLHWEPDGALTGDFKLVDQDSGQVLSRFRNRLWTVEEVGSFEMVGNLSETFKEEILISGLAVLVMVQSLNLAGMVLMGST</sequence>
<keyword evidence="1" id="KW-0472">Membrane</keyword>